<evidence type="ECO:0000313" key="3">
    <source>
        <dbReference type="Proteomes" id="UP000288168"/>
    </source>
</evidence>
<comment type="caution">
    <text evidence="2">The sequence shown here is derived from an EMBL/GenBank/DDBJ whole genome shotgun (WGS) entry which is preliminary data.</text>
</comment>
<evidence type="ECO:0000313" key="2">
    <source>
        <dbReference type="EMBL" id="RSL50319.1"/>
    </source>
</evidence>
<dbReference type="EMBL" id="NKCI01000165">
    <property type="protein sequence ID" value="RSL50319.1"/>
    <property type="molecule type" value="Genomic_DNA"/>
</dbReference>
<dbReference type="InterPro" id="IPR010730">
    <property type="entry name" value="HET"/>
</dbReference>
<keyword evidence="3" id="KW-1185">Reference proteome</keyword>
<accession>A0A428PBE8</accession>
<sequence length="676" mass="77517">MAPKRGSSRGPDAVPSVRESGLVPLLLDIQECRIPQQKMMWIIENLECLGRKESKKRKLNSLKQKASVDTEEQPFWFREEIDAFDDHNFVALSYTWVASEHEVQNPKEERHLIEKRDRTDAFPSSVRNSVLERITRYMQRHRVPLLWIDRHSIPQKVCKEVACKHEACNKKQHALDAMDRVYSLSDHPVALLGRPIEKESEMTTLAAVLKGQLVESVDGEFRMRETTTHEKAQEALQLLYEITTDLWWSRAWTFQENYRAGLKMTLLIHHNPNLEKPKRKFRHLFNIIPGEFSVQSVRFSKNATKFCLAFRNLAQRTKEEEEKIQHILTTAGKYTLLLQKSTSMSGIIVSDVLARGVTEPWDRLAIIANCCQYATRLKTSMLQDMSEKGVTLDLSILALRLLNGEVLRNDSAILPSARIHDLFFDGFKTPHGEKSLTFNKGCRFSDVQLTADGIETPGHLWKLDERLKAPRSSPRLSQESQKGQHQLPEYHRTRLLQIMELLKANRRKDYTTLINDLEVFLERDAMIEDEGPFGLRYCRMMAKELVRAMDADEGLSLGCLYDSSGNTTVHRGIFITGPNTGDLDDQSVTHVFTSLWSETNESEEYYGNDLDHHVSLGVEVEDVDIDGSCHLYTKNWVLGLCFFQRVSPYDVVFPWPSGLSEQSVKGDPEGAKENVL</sequence>
<dbReference type="OrthoDB" id="270167at2759"/>
<protein>
    <recommendedName>
        <fullName evidence="1">Heterokaryon incompatibility domain-containing protein</fullName>
    </recommendedName>
</protein>
<dbReference type="STRING" id="1325734.A0A428PBE8"/>
<dbReference type="PANTHER" id="PTHR24148">
    <property type="entry name" value="ANKYRIN REPEAT DOMAIN-CONTAINING PROTEIN 39 HOMOLOG-RELATED"/>
    <property type="match status" value="1"/>
</dbReference>
<reference evidence="2 3" key="1">
    <citation type="submission" date="2017-06" db="EMBL/GenBank/DDBJ databases">
        <title>Comparative genomic analysis of Ambrosia Fusariam Clade fungi.</title>
        <authorList>
            <person name="Stajich J.E."/>
            <person name="Carrillo J."/>
            <person name="Kijimoto T."/>
            <person name="Eskalen A."/>
            <person name="O'Donnell K."/>
            <person name="Kasson M."/>
        </authorList>
    </citation>
    <scope>NUCLEOTIDE SEQUENCE [LARGE SCALE GENOMIC DNA]</scope>
    <source>
        <strain evidence="2 3">NRRL62584</strain>
    </source>
</reference>
<feature type="domain" description="Heterokaryon incompatibility" evidence="1">
    <location>
        <begin position="89"/>
        <end position="256"/>
    </location>
</feature>
<dbReference type="InterPro" id="IPR052895">
    <property type="entry name" value="HetReg/Transcr_Mod"/>
</dbReference>
<dbReference type="AlphaFoldDB" id="A0A428PBE8"/>
<organism evidence="2 3">
    <name type="scientific">Fusarium duplospermum</name>
    <dbReference type="NCBI Taxonomy" id="1325734"/>
    <lineage>
        <taxon>Eukaryota</taxon>
        <taxon>Fungi</taxon>
        <taxon>Dikarya</taxon>
        <taxon>Ascomycota</taxon>
        <taxon>Pezizomycotina</taxon>
        <taxon>Sordariomycetes</taxon>
        <taxon>Hypocreomycetidae</taxon>
        <taxon>Hypocreales</taxon>
        <taxon>Nectriaceae</taxon>
        <taxon>Fusarium</taxon>
        <taxon>Fusarium solani species complex</taxon>
    </lineage>
</organism>
<evidence type="ECO:0000259" key="1">
    <source>
        <dbReference type="Pfam" id="PF06985"/>
    </source>
</evidence>
<dbReference type="PANTHER" id="PTHR24148:SF73">
    <property type="entry name" value="HET DOMAIN PROTEIN (AFU_ORTHOLOGUE AFUA_8G01020)"/>
    <property type="match status" value="1"/>
</dbReference>
<dbReference type="Pfam" id="PF06985">
    <property type="entry name" value="HET"/>
    <property type="match status" value="1"/>
</dbReference>
<proteinExistence type="predicted"/>
<name>A0A428PBE8_9HYPO</name>
<gene>
    <name evidence="2" type="ORF">CEP54_011998</name>
</gene>
<dbReference type="Proteomes" id="UP000288168">
    <property type="component" value="Unassembled WGS sequence"/>
</dbReference>